<sequence>MKTGLVALATFAFALSAGAAVASENTASENPFAKDKAILNLQGLDLSTADGQQRLAIRVDQAARAVCGERLANVHLAAEAKTRECRVSVAADVRAQIEARLARASTSATQVAALR</sequence>
<dbReference type="GeneID" id="303484943"/>
<proteinExistence type="predicted"/>
<reference evidence="2 3" key="1">
    <citation type="submission" date="2017-03" db="EMBL/GenBank/DDBJ databases">
        <title>Complete genome sequence of Blastomonas fulva degrading microcsystin LR.</title>
        <authorList>
            <person name="Lee H.-g."/>
            <person name="Jin L."/>
            <person name="oh H.-M."/>
        </authorList>
    </citation>
    <scope>NUCLEOTIDE SEQUENCE [LARGE SCALE GENOMIC DNA]</scope>
    <source>
        <strain evidence="2 3">T2</strain>
    </source>
</reference>
<organism evidence="2 3">
    <name type="scientific">Blastomonas fulva</name>
    <dbReference type="NCBI Taxonomy" id="1550728"/>
    <lineage>
        <taxon>Bacteria</taxon>
        <taxon>Pseudomonadati</taxon>
        <taxon>Pseudomonadota</taxon>
        <taxon>Alphaproteobacteria</taxon>
        <taxon>Sphingomonadales</taxon>
        <taxon>Sphingomonadaceae</taxon>
        <taxon>Blastomonas</taxon>
    </lineage>
</organism>
<dbReference type="InterPro" id="IPR030972">
    <property type="entry name" value="UrcA_uranyl"/>
</dbReference>
<dbReference type="RefSeq" id="WP_054135022.1">
    <property type="nucleotide sequence ID" value="NZ_CP020083.1"/>
</dbReference>
<keyword evidence="3" id="KW-1185">Reference proteome</keyword>
<evidence type="ECO:0000256" key="1">
    <source>
        <dbReference type="SAM" id="SignalP"/>
    </source>
</evidence>
<evidence type="ECO:0000313" key="2">
    <source>
        <dbReference type="EMBL" id="ASR50918.1"/>
    </source>
</evidence>
<dbReference type="NCBIfam" id="TIGR04433">
    <property type="entry name" value="UrcA_uranyl"/>
    <property type="match status" value="1"/>
</dbReference>
<name>A0ABM6M519_9SPHN</name>
<dbReference type="EMBL" id="CP020083">
    <property type="protein sequence ID" value="ASR50918.1"/>
    <property type="molecule type" value="Genomic_DNA"/>
</dbReference>
<protein>
    <submittedName>
        <fullName evidence="2">UrcA family protein</fullName>
    </submittedName>
</protein>
<feature type="signal peptide" evidence="1">
    <location>
        <begin position="1"/>
        <end position="22"/>
    </location>
</feature>
<accession>A0ABM6M519</accession>
<dbReference type="Proteomes" id="UP000258016">
    <property type="component" value="Chromosome"/>
</dbReference>
<evidence type="ECO:0000313" key="3">
    <source>
        <dbReference type="Proteomes" id="UP000258016"/>
    </source>
</evidence>
<gene>
    <name evidence="2" type="ORF">B5J99_05055</name>
</gene>
<keyword evidence="1" id="KW-0732">Signal</keyword>
<feature type="chain" id="PRO_5046021494" evidence="1">
    <location>
        <begin position="23"/>
        <end position="115"/>
    </location>
</feature>